<evidence type="ECO:0000256" key="3">
    <source>
        <dbReference type="ARBA" id="ARBA00022741"/>
    </source>
</evidence>
<dbReference type="PROSITE" id="PS00211">
    <property type="entry name" value="ABC_TRANSPORTER_1"/>
    <property type="match status" value="1"/>
</dbReference>
<dbReference type="PROSITE" id="PS50893">
    <property type="entry name" value="ABC_TRANSPORTER_2"/>
    <property type="match status" value="1"/>
</dbReference>
<keyword evidence="7" id="KW-1185">Reference proteome</keyword>
<comment type="similarity">
    <text evidence="1">Belongs to the ABC transporter superfamily.</text>
</comment>
<dbReference type="CDD" id="cd03293">
    <property type="entry name" value="ABC_NrtD_SsuB_transporters"/>
    <property type="match status" value="1"/>
</dbReference>
<dbReference type="InterPro" id="IPR003593">
    <property type="entry name" value="AAA+_ATPase"/>
</dbReference>
<keyword evidence="4 6" id="KW-0067">ATP-binding</keyword>
<keyword evidence="3" id="KW-0547">Nucleotide-binding</keyword>
<dbReference type="InterPro" id="IPR017871">
    <property type="entry name" value="ABC_transporter-like_CS"/>
</dbReference>
<evidence type="ECO:0000256" key="2">
    <source>
        <dbReference type="ARBA" id="ARBA00022448"/>
    </source>
</evidence>
<dbReference type="GO" id="GO:0005524">
    <property type="term" value="F:ATP binding"/>
    <property type="evidence" value="ECO:0007669"/>
    <property type="project" value="UniProtKB-KW"/>
</dbReference>
<evidence type="ECO:0000256" key="4">
    <source>
        <dbReference type="ARBA" id="ARBA00022840"/>
    </source>
</evidence>
<name>A0ABV1SLA8_9RHOB</name>
<dbReference type="EMBL" id="JAYWLC010000025">
    <property type="protein sequence ID" value="MER5173689.1"/>
    <property type="molecule type" value="Genomic_DNA"/>
</dbReference>
<evidence type="ECO:0000259" key="5">
    <source>
        <dbReference type="PROSITE" id="PS50893"/>
    </source>
</evidence>
<dbReference type="Gene3D" id="3.40.50.300">
    <property type="entry name" value="P-loop containing nucleotide triphosphate hydrolases"/>
    <property type="match status" value="1"/>
</dbReference>
<dbReference type="InterPro" id="IPR050166">
    <property type="entry name" value="ABC_transporter_ATP-bind"/>
</dbReference>
<dbReference type="InterPro" id="IPR027417">
    <property type="entry name" value="P-loop_NTPase"/>
</dbReference>
<protein>
    <submittedName>
        <fullName evidence="6">ABC transporter ATP-binding protein</fullName>
    </submittedName>
</protein>
<dbReference type="Proteomes" id="UP001438953">
    <property type="component" value="Unassembled WGS sequence"/>
</dbReference>
<evidence type="ECO:0000313" key="7">
    <source>
        <dbReference type="Proteomes" id="UP001438953"/>
    </source>
</evidence>
<dbReference type="SMART" id="SM00382">
    <property type="entry name" value="AAA"/>
    <property type="match status" value="1"/>
</dbReference>
<reference evidence="6 7" key="2">
    <citation type="submission" date="2024-06" db="EMBL/GenBank/DDBJ databases">
        <title>Thioclava kandeliae sp. nov. from a rhizosphere soil sample of Kandelia candel in a mangrove.</title>
        <authorList>
            <person name="Mu T."/>
        </authorList>
    </citation>
    <scope>NUCLEOTIDE SEQUENCE [LARGE SCALE GENOMIC DNA]</scope>
    <source>
        <strain evidence="6 7">CPCC 100088</strain>
    </source>
</reference>
<dbReference type="RefSeq" id="WP_339115376.1">
    <property type="nucleotide sequence ID" value="NZ_JAYWLC010000025.1"/>
</dbReference>
<comment type="caution">
    <text evidence="6">The sequence shown here is derived from an EMBL/GenBank/DDBJ whole genome shotgun (WGS) entry which is preliminary data.</text>
</comment>
<dbReference type="InterPro" id="IPR003439">
    <property type="entry name" value="ABC_transporter-like_ATP-bd"/>
</dbReference>
<sequence>MTPLDSAMASETRADTTIRLDDITLAYGQGDAKVVAIEEFSCEIKQGEFVTIVGPSGCGKSSLLRVLMGLQRPTKGRVSHGATQITHPTREFGMVFQAPVLLPWRNIRENVAMPARVARENMVQARKRADELLAMVGLEGFGDRHPWELSGGMQQRAGIARSLLHDPDVLLMDEPFAALDALTREKMMFELQKIWMKQQKTVVFVTHGISEAVFLSSKIIVMTGRPGRVLKVIENPLPRPRQLSHMASDTFAEISVELRRLLGASDMGDN</sequence>
<feature type="domain" description="ABC transporter" evidence="5">
    <location>
        <begin position="18"/>
        <end position="249"/>
    </location>
</feature>
<dbReference type="Pfam" id="PF00005">
    <property type="entry name" value="ABC_tran"/>
    <property type="match status" value="1"/>
</dbReference>
<evidence type="ECO:0000256" key="1">
    <source>
        <dbReference type="ARBA" id="ARBA00005417"/>
    </source>
</evidence>
<dbReference type="SUPFAM" id="SSF52540">
    <property type="entry name" value="P-loop containing nucleoside triphosphate hydrolases"/>
    <property type="match status" value="1"/>
</dbReference>
<accession>A0ABV1SLA8</accession>
<organism evidence="6 7">
    <name type="scientific">Thioclava kandeliae</name>
    <dbReference type="NCBI Taxonomy" id="3070818"/>
    <lineage>
        <taxon>Bacteria</taxon>
        <taxon>Pseudomonadati</taxon>
        <taxon>Pseudomonadota</taxon>
        <taxon>Alphaproteobacteria</taxon>
        <taxon>Rhodobacterales</taxon>
        <taxon>Paracoccaceae</taxon>
        <taxon>Thioclava</taxon>
    </lineage>
</organism>
<proteinExistence type="inferred from homology"/>
<dbReference type="PANTHER" id="PTHR42788">
    <property type="entry name" value="TAURINE IMPORT ATP-BINDING PROTEIN-RELATED"/>
    <property type="match status" value="1"/>
</dbReference>
<dbReference type="PANTHER" id="PTHR42788:SF13">
    <property type="entry name" value="ALIPHATIC SULFONATES IMPORT ATP-BINDING PROTEIN SSUB"/>
    <property type="match status" value="1"/>
</dbReference>
<gene>
    <name evidence="6" type="ORF">VSX56_18160</name>
</gene>
<keyword evidence="2" id="KW-0813">Transport</keyword>
<evidence type="ECO:0000313" key="6">
    <source>
        <dbReference type="EMBL" id="MER5173689.1"/>
    </source>
</evidence>
<reference evidence="6 7" key="1">
    <citation type="submission" date="2024-01" db="EMBL/GenBank/DDBJ databases">
        <authorList>
            <person name="Deng Y."/>
            <person name="Su J."/>
        </authorList>
    </citation>
    <scope>NUCLEOTIDE SEQUENCE [LARGE SCALE GENOMIC DNA]</scope>
    <source>
        <strain evidence="6 7">CPCC 100088</strain>
    </source>
</reference>